<feature type="compositionally biased region" description="Basic and acidic residues" evidence="1">
    <location>
        <begin position="39"/>
        <end position="60"/>
    </location>
</feature>
<feature type="compositionally biased region" description="Basic and acidic residues" evidence="1">
    <location>
        <begin position="455"/>
        <end position="464"/>
    </location>
</feature>
<evidence type="ECO:0000256" key="1">
    <source>
        <dbReference type="SAM" id="MobiDB-lite"/>
    </source>
</evidence>
<keyword evidence="3" id="KW-1185">Reference proteome</keyword>
<feature type="region of interest" description="Disordered" evidence="1">
    <location>
        <begin position="375"/>
        <end position="479"/>
    </location>
</feature>
<dbReference type="EMBL" id="JAODAN010000009">
    <property type="protein sequence ID" value="KAK1922226.1"/>
    <property type="molecule type" value="Genomic_DNA"/>
</dbReference>
<evidence type="ECO:0000313" key="2">
    <source>
        <dbReference type="EMBL" id="KAK1922226.1"/>
    </source>
</evidence>
<accession>A0AAD9FNH4</accession>
<dbReference type="AlphaFoldDB" id="A0AAD9FNH4"/>
<feature type="compositionally biased region" description="Basic and acidic residues" evidence="1">
    <location>
        <begin position="67"/>
        <end position="79"/>
    </location>
</feature>
<gene>
    <name evidence="2" type="ORF">DB88DRAFT_388309</name>
</gene>
<feature type="region of interest" description="Disordered" evidence="1">
    <location>
        <begin position="576"/>
        <end position="615"/>
    </location>
</feature>
<proteinExistence type="predicted"/>
<feature type="compositionally biased region" description="Basic and acidic residues" evidence="1">
    <location>
        <begin position="19"/>
        <end position="28"/>
    </location>
</feature>
<feature type="region of interest" description="Disordered" evidence="1">
    <location>
        <begin position="1"/>
        <end position="90"/>
    </location>
</feature>
<protein>
    <submittedName>
        <fullName evidence="2">Uncharacterized protein</fullName>
    </submittedName>
</protein>
<name>A0AAD9FNH4_PAPLA</name>
<dbReference type="Proteomes" id="UP001182556">
    <property type="component" value="Unassembled WGS sequence"/>
</dbReference>
<feature type="compositionally biased region" description="Basic and acidic residues" evidence="1">
    <location>
        <begin position="576"/>
        <end position="602"/>
    </location>
</feature>
<comment type="caution">
    <text evidence="2">The sequence shown here is derived from an EMBL/GenBank/DDBJ whole genome shotgun (WGS) entry which is preliminary data.</text>
</comment>
<evidence type="ECO:0000313" key="3">
    <source>
        <dbReference type="Proteomes" id="UP001182556"/>
    </source>
</evidence>
<organism evidence="2 3">
    <name type="scientific">Papiliotrema laurentii</name>
    <name type="common">Cryptococcus laurentii</name>
    <dbReference type="NCBI Taxonomy" id="5418"/>
    <lineage>
        <taxon>Eukaryota</taxon>
        <taxon>Fungi</taxon>
        <taxon>Dikarya</taxon>
        <taxon>Basidiomycota</taxon>
        <taxon>Agaricomycotina</taxon>
        <taxon>Tremellomycetes</taxon>
        <taxon>Tremellales</taxon>
        <taxon>Rhynchogastremaceae</taxon>
        <taxon>Papiliotrema</taxon>
    </lineage>
</organism>
<feature type="region of interest" description="Disordered" evidence="1">
    <location>
        <begin position="191"/>
        <end position="232"/>
    </location>
</feature>
<sequence>MGRRGTFATSHTRPSWSKRLSDLKLGEPKRRRKTSLNAKYDKYRLPSPPPRDEQSEEGGKAGRARRGRDAPWQRWDSRRHGIGLSTGRRKWTDDLLEGRLARNYPPVAGTRAAHLHPFVFSPYGEEGGPTQDPDSMGDWTRKGEARVMTSRERPPLVRGRLGTFQADQPGSPLAVTDPVQLNMFTDEETNQLLPSYGSQPHRRGQHLPLRGPTPFPHSRQSSDPPTRPVFPPLEAVSFASRCRSPPLLPNFNFHPDRTSTPRLDKLDGARVCAYSYTDSPSPLYPPTMSSDHLSPPNLLQPWPRGGILKYSADHAGPRIPVSRAKPRHSLGIANRLLDPSVFASGDPSTGQVFGVRFDDSPAQHAFSAFVSVSPLSEENGHNSPHRHRSPAHPPDPVPTVLYRDLESRAGKALPSVTEPSRESRADQFSRQPWLGNGSMFDQTPREAALASNAQGREESFRAQEVHTATQPPDNHHERVDVESDELNLHSLDGSKDDWLSHRNYPLQVYLFGDEPSHRSRSSIPSYSDPMTDAECGSVYSPSIVTESEDEWQPPKRVIRVSDAAWSFNIPRDVVERSRENGRRGHVKVDSKALHRKTREQGSRQRRFIQGSSIST</sequence>
<reference evidence="2" key="1">
    <citation type="submission" date="2023-02" db="EMBL/GenBank/DDBJ databases">
        <title>Identification and recombinant expression of a fungal hydrolase from Papiliotrema laurentii that hydrolyzes apple cutin and clears colloidal polyester polyurethane.</title>
        <authorList>
            <consortium name="DOE Joint Genome Institute"/>
            <person name="Roman V.A."/>
            <person name="Bojanowski C."/>
            <person name="Crable B.R."/>
            <person name="Wagner D.N."/>
            <person name="Hung C.S."/>
            <person name="Nadeau L.J."/>
            <person name="Schratz L."/>
            <person name="Haridas S."/>
            <person name="Pangilinan J."/>
            <person name="Lipzen A."/>
            <person name="Na H."/>
            <person name="Yan M."/>
            <person name="Ng V."/>
            <person name="Grigoriev I.V."/>
            <person name="Spatafora J.W."/>
            <person name="Barlow D."/>
            <person name="Biffinger J."/>
            <person name="Kelley-Loughnane N."/>
            <person name="Varaljay V.A."/>
            <person name="Crookes-Goodson W.J."/>
        </authorList>
    </citation>
    <scope>NUCLEOTIDE SEQUENCE</scope>
    <source>
        <strain evidence="2">5307AH</strain>
    </source>
</reference>